<name>A0A1M7BI09_9RHOB</name>
<proteinExistence type="predicted"/>
<dbReference type="GO" id="GO:0004852">
    <property type="term" value="F:uroporphyrinogen-III synthase activity"/>
    <property type="evidence" value="ECO:0007669"/>
    <property type="project" value="InterPro"/>
</dbReference>
<dbReference type="Proteomes" id="UP000322545">
    <property type="component" value="Unassembled WGS sequence"/>
</dbReference>
<sequence length="243" mass="25554">MAPAILITRPDPSGAAFADHVRARIGCAPEIVLSPIMRIEHCGDLPDMSGYKTLIFTSRHGVEAYLAQDGPCDIPAYAVGNATAAAARRAGMDVISCDGDAGDLIARILADSPTAPCLHLRGEHIASNIAQALTLAGTETHEATIYRQIEGRLTAQALSLLQNGQPVIVPLFSPRSAQLFFEQTAAAGPILVAAISDNVRQAVPCGTAQRIETAEKPTAEAMLEVIVTLWNSAKRLEGGNPAK</sequence>
<gene>
    <name evidence="2" type="ORF">SAMN05443432_101839</name>
</gene>
<dbReference type="Gene3D" id="3.40.50.10090">
    <property type="match status" value="2"/>
</dbReference>
<dbReference type="AlphaFoldDB" id="A0A1M7BI09"/>
<dbReference type="CDD" id="cd06578">
    <property type="entry name" value="HemD"/>
    <property type="match status" value="1"/>
</dbReference>
<dbReference type="Pfam" id="PF02602">
    <property type="entry name" value="HEM4"/>
    <property type="match status" value="1"/>
</dbReference>
<keyword evidence="3" id="KW-1185">Reference proteome</keyword>
<organism evidence="2 3">
    <name type="scientific">Roseovarius litoreus</name>
    <dbReference type="NCBI Taxonomy" id="1155722"/>
    <lineage>
        <taxon>Bacteria</taxon>
        <taxon>Pseudomonadati</taxon>
        <taxon>Pseudomonadota</taxon>
        <taxon>Alphaproteobacteria</taxon>
        <taxon>Rhodobacterales</taxon>
        <taxon>Roseobacteraceae</taxon>
        <taxon>Roseovarius</taxon>
    </lineage>
</organism>
<dbReference type="SUPFAM" id="SSF69618">
    <property type="entry name" value="HemD-like"/>
    <property type="match status" value="1"/>
</dbReference>
<evidence type="ECO:0000313" key="2">
    <source>
        <dbReference type="EMBL" id="SHL54574.1"/>
    </source>
</evidence>
<feature type="domain" description="Tetrapyrrole biosynthesis uroporphyrinogen III synthase" evidence="1">
    <location>
        <begin position="31"/>
        <end position="224"/>
    </location>
</feature>
<dbReference type="RefSeq" id="WP_149778349.1">
    <property type="nucleotide sequence ID" value="NZ_FRCB01000001.1"/>
</dbReference>
<dbReference type="InterPro" id="IPR003754">
    <property type="entry name" value="4pyrrol_synth_uPrphyn_synth"/>
</dbReference>
<evidence type="ECO:0000313" key="3">
    <source>
        <dbReference type="Proteomes" id="UP000322545"/>
    </source>
</evidence>
<protein>
    <submittedName>
        <fullName evidence="2">Uroporphyrinogen-III synthase</fullName>
    </submittedName>
</protein>
<evidence type="ECO:0000259" key="1">
    <source>
        <dbReference type="Pfam" id="PF02602"/>
    </source>
</evidence>
<dbReference type="GO" id="GO:0033014">
    <property type="term" value="P:tetrapyrrole biosynthetic process"/>
    <property type="evidence" value="ECO:0007669"/>
    <property type="project" value="InterPro"/>
</dbReference>
<accession>A0A1M7BI09</accession>
<reference evidence="2 3" key="1">
    <citation type="submission" date="2016-11" db="EMBL/GenBank/DDBJ databases">
        <authorList>
            <person name="Varghese N."/>
            <person name="Submissions S."/>
        </authorList>
    </citation>
    <scope>NUCLEOTIDE SEQUENCE [LARGE SCALE GENOMIC DNA]</scope>
    <source>
        <strain evidence="2 3">DSM 28249</strain>
    </source>
</reference>
<dbReference type="InterPro" id="IPR036108">
    <property type="entry name" value="4pyrrol_syn_uPrphyn_synt_sf"/>
</dbReference>
<dbReference type="EMBL" id="FRCB01000001">
    <property type="protein sequence ID" value="SHL54574.1"/>
    <property type="molecule type" value="Genomic_DNA"/>
</dbReference>